<keyword evidence="1 4" id="KW-0378">Hydrolase</keyword>
<keyword evidence="7" id="KW-1185">Reference proteome</keyword>
<dbReference type="InterPro" id="IPR050301">
    <property type="entry name" value="NTE"/>
</dbReference>
<dbReference type="Proteomes" id="UP000570166">
    <property type="component" value="Unassembled WGS sequence"/>
</dbReference>
<feature type="domain" description="PNPLA" evidence="5">
    <location>
        <begin position="16"/>
        <end position="209"/>
    </location>
</feature>
<dbReference type="Gene3D" id="3.40.1090.10">
    <property type="entry name" value="Cytosolic phospholipase A2 catalytic domain"/>
    <property type="match status" value="2"/>
</dbReference>
<protein>
    <submittedName>
        <fullName evidence="6">Patatin-like phospholipase family protein</fullName>
    </submittedName>
</protein>
<evidence type="ECO:0000256" key="3">
    <source>
        <dbReference type="ARBA" id="ARBA00023098"/>
    </source>
</evidence>
<dbReference type="InterPro" id="IPR002641">
    <property type="entry name" value="PNPLA_dom"/>
</dbReference>
<dbReference type="InterPro" id="IPR016035">
    <property type="entry name" value="Acyl_Trfase/lysoPLipase"/>
</dbReference>
<evidence type="ECO:0000256" key="2">
    <source>
        <dbReference type="ARBA" id="ARBA00022963"/>
    </source>
</evidence>
<dbReference type="PANTHER" id="PTHR14226:SF57">
    <property type="entry name" value="BLR7027 PROTEIN"/>
    <property type="match status" value="1"/>
</dbReference>
<name>A0A838L1Y2_9SPHN</name>
<reference evidence="6 7" key="1">
    <citation type="submission" date="2020-07" db="EMBL/GenBank/DDBJ databases">
        <authorList>
            <person name="Sun Q."/>
        </authorList>
    </citation>
    <scope>NUCLEOTIDE SEQUENCE [LARGE SCALE GENOMIC DNA]</scope>
    <source>
        <strain evidence="6 7">CGMCC 1.13654</strain>
    </source>
</reference>
<dbReference type="PANTHER" id="PTHR14226">
    <property type="entry name" value="NEUROPATHY TARGET ESTERASE/SWISS CHEESE D.MELANOGASTER"/>
    <property type="match status" value="1"/>
</dbReference>
<keyword evidence="2 4" id="KW-0442">Lipid degradation</keyword>
<evidence type="ECO:0000313" key="7">
    <source>
        <dbReference type="Proteomes" id="UP000570166"/>
    </source>
</evidence>
<feature type="short sequence motif" description="GXSXG" evidence="4">
    <location>
        <begin position="51"/>
        <end position="55"/>
    </location>
</feature>
<dbReference type="PROSITE" id="PS51635">
    <property type="entry name" value="PNPLA"/>
    <property type="match status" value="1"/>
</dbReference>
<evidence type="ECO:0000259" key="5">
    <source>
        <dbReference type="PROSITE" id="PS51635"/>
    </source>
</evidence>
<accession>A0A838L1Y2</accession>
<organism evidence="6 7">
    <name type="scientific">Sphingomonas chungangi</name>
    <dbReference type="NCBI Taxonomy" id="2683589"/>
    <lineage>
        <taxon>Bacteria</taxon>
        <taxon>Pseudomonadati</taxon>
        <taxon>Pseudomonadota</taxon>
        <taxon>Alphaproteobacteria</taxon>
        <taxon>Sphingomonadales</taxon>
        <taxon>Sphingomonadaceae</taxon>
        <taxon>Sphingomonas</taxon>
    </lineage>
</organism>
<dbReference type="GO" id="GO:0016787">
    <property type="term" value="F:hydrolase activity"/>
    <property type="evidence" value="ECO:0007669"/>
    <property type="project" value="UniProtKB-UniRule"/>
</dbReference>
<feature type="active site" description="Nucleophile" evidence="4">
    <location>
        <position position="53"/>
    </location>
</feature>
<dbReference type="AlphaFoldDB" id="A0A838L1Y2"/>
<dbReference type="SUPFAM" id="SSF52151">
    <property type="entry name" value="FabD/lysophospholipase-like"/>
    <property type="match status" value="1"/>
</dbReference>
<evidence type="ECO:0000256" key="1">
    <source>
        <dbReference type="ARBA" id="ARBA00022801"/>
    </source>
</evidence>
<keyword evidence="3 4" id="KW-0443">Lipid metabolism</keyword>
<comment type="caution">
    <text evidence="6">The sequence shown here is derived from an EMBL/GenBank/DDBJ whole genome shotgun (WGS) entry which is preliminary data.</text>
</comment>
<feature type="short sequence motif" description="DGA/G" evidence="4">
    <location>
        <begin position="196"/>
        <end position="198"/>
    </location>
</feature>
<feature type="active site" description="Proton acceptor" evidence="4">
    <location>
        <position position="196"/>
    </location>
</feature>
<evidence type="ECO:0000256" key="4">
    <source>
        <dbReference type="PROSITE-ProRule" id="PRU01161"/>
    </source>
</evidence>
<dbReference type="Pfam" id="PF01734">
    <property type="entry name" value="Patatin"/>
    <property type="match status" value="1"/>
</dbReference>
<gene>
    <name evidence="6" type="ORF">HZF05_05275</name>
</gene>
<sequence length="306" mass="32035">MIDEAEVPPASPSRALVLGGGGPVGRAFHWGLCAGLLDAGIDLRTADLIVGTSAGAIVGAQLALQIDPRHGPPIIDGYATSPRSDGAAAAMQALMVGCARAVGSPHPEAEWREIGALAMAAETVSEDTALARPSVEAIAGQPWPTNFRATAIDARSGEFRIWGPSDSVPLDRACASSAALPGVWPPISICGSQYVDGGVRSMLNADTAKGFARVIVISCFDLSSPIEAPAPIRILNEALRHEIEQLRDHGSMVEVISPDLAFLALTGFGSRMLDNGLVPEAYRLARSQALRERDHVQAVWLATPID</sequence>
<feature type="short sequence motif" description="GXGXXG" evidence="4">
    <location>
        <begin position="20"/>
        <end position="25"/>
    </location>
</feature>
<evidence type="ECO:0000313" key="6">
    <source>
        <dbReference type="EMBL" id="MBA2933503.1"/>
    </source>
</evidence>
<dbReference type="RefSeq" id="WP_160363329.1">
    <property type="nucleotide sequence ID" value="NZ_JACEIB010000003.1"/>
</dbReference>
<dbReference type="GO" id="GO:0016042">
    <property type="term" value="P:lipid catabolic process"/>
    <property type="evidence" value="ECO:0007669"/>
    <property type="project" value="UniProtKB-UniRule"/>
</dbReference>
<proteinExistence type="predicted"/>
<dbReference type="EMBL" id="JACEIB010000003">
    <property type="protein sequence ID" value="MBA2933503.1"/>
    <property type="molecule type" value="Genomic_DNA"/>
</dbReference>